<organism evidence="2 3">
    <name type="scientific">Campylobacter peloridis</name>
    <dbReference type="NCBI Taxonomy" id="488546"/>
    <lineage>
        <taxon>Bacteria</taxon>
        <taxon>Pseudomonadati</taxon>
        <taxon>Campylobacterota</taxon>
        <taxon>Epsilonproteobacteria</taxon>
        <taxon>Campylobacterales</taxon>
        <taxon>Campylobacteraceae</taxon>
        <taxon>Campylobacter</taxon>
    </lineage>
</organism>
<dbReference type="Gene3D" id="1.20.1600.10">
    <property type="entry name" value="Outer membrane efflux proteins (OEP)"/>
    <property type="match status" value="1"/>
</dbReference>
<name>A0A5C7DJN5_9BACT</name>
<dbReference type="PANTHER" id="PTHR30203:SF32">
    <property type="entry name" value="CATION EFFLUX SYSTEM PROTEIN CUSC"/>
    <property type="match status" value="1"/>
</dbReference>
<comment type="similarity">
    <text evidence="1">Belongs to the outer membrane factor (OMF) (TC 1.B.17) family.</text>
</comment>
<dbReference type="PANTHER" id="PTHR30203">
    <property type="entry name" value="OUTER MEMBRANE CATION EFFLUX PROTEIN"/>
    <property type="match status" value="1"/>
</dbReference>
<dbReference type="InterPro" id="IPR003423">
    <property type="entry name" value="OMP_efflux"/>
</dbReference>
<evidence type="ECO:0000313" key="3">
    <source>
        <dbReference type="Proteomes" id="UP000321310"/>
    </source>
</evidence>
<dbReference type="InterPro" id="IPR010131">
    <property type="entry name" value="MdtP/NodT-like"/>
</dbReference>
<evidence type="ECO:0000313" key="2">
    <source>
        <dbReference type="EMBL" id="TXE78139.1"/>
    </source>
</evidence>
<dbReference type="GO" id="GO:0015562">
    <property type="term" value="F:efflux transmembrane transporter activity"/>
    <property type="evidence" value="ECO:0007669"/>
    <property type="project" value="InterPro"/>
</dbReference>
<dbReference type="AlphaFoldDB" id="A0A5C7DJN5"/>
<proteinExistence type="inferred from homology"/>
<evidence type="ECO:0000256" key="1">
    <source>
        <dbReference type="ARBA" id="ARBA00007613"/>
    </source>
</evidence>
<gene>
    <name evidence="2" type="ORF">FPD46_08675</name>
</gene>
<comment type="caution">
    <text evidence="2">The sequence shown here is derived from an EMBL/GenBank/DDBJ whole genome shotgun (WGS) entry which is preliminary data.</text>
</comment>
<dbReference type="Proteomes" id="UP000321310">
    <property type="component" value="Unassembled WGS sequence"/>
</dbReference>
<sequence length="453" mass="52783">MLYQRNNMRIFLLVFFILFFNACVGVKLEQINQEKIQNEKFEEFNASKPWWEKYNNQELNYLLQAIIDNNKDINLARINLLSSLSKYKLLKLDFYPTLSGNLGANIRKNLNSGLSNHDFSNGIMLNYELDIYGKISDQISSSMFLAKASEYELQKLKLDVVNIAINSIFELIYFNDVDILLNNHLKNLEQMLEIYTAKLDYGKAEYIDLLNIKKSLLNTKQNIISNLQNKEEIYKNLKDLLGGKNTALIDKMLHYSLDDFTLIKNDFDIDLKMLAYTPQIQAKLNQLKSSYKDYSSMEKSILPSIKILGKIDGNDENINDSFKFLFLGGNVVIDLPFLDFYRVKQNVKISELAYTAKLIEYKDALQKTIHEFKLCYENDKYYTSLLNLVKEINTNQAKITQLYLEKYELGRSELKDYLDADALLINSLQELKRAKLSWLKNSNLYHSIVLISK</sequence>
<dbReference type="SUPFAM" id="SSF56954">
    <property type="entry name" value="Outer membrane efflux proteins (OEP)"/>
    <property type="match status" value="1"/>
</dbReference>
<dbReference type="EMBL" id="VOWB01000093">
    <property type="protein sequence ID" value="TXE78139.1"/>
    <property type="molecule type" value="Genomic_DNA"/>
</dbReference>
<dbReference type="Pfam" id="PF02321">
    <property type="entry name" value="OEP"/>
    <property type="match status" value="1"/>
</dbReference>
<reference evidence="2 3" key="1">
    <citation type="submission" date="2019-07" db="EMBL/GenBank/DDBJ databases">
        <title>Rapid identification of Enteric Bacteria from Whole Genome Sequences (WGS) using Average Nucleotide Identity (ANI).</title>
        <authorList>
            <person name="Lane C."/>
        </authorList>
    </citation>
    <scope>NUCLEOTIDE SEQUENCE [LARGE SCALE GENOMIC DNA]</scope>
    <source>
        <strain evidence="2 3">2016D-0250</strain>
    </source>
</reference>
<accession>A0A5C7DJN5</accession>
<protein>
    <submittedName>
        <fullName evidence="2">TolC family protein</fullName>
    </submittedName>
</protein>